<name>A0ABQ5CMF5_9ASTR</name>
<organism evidence="2 3">
    <name type="scientific">Tanacetum coccineum</name>
    <dbReference type="NCBI Taxonomy" id="301880"/>
    <lineage>
        <taxon>Eukaryota</taxon>
        <taxon>Viridiplantae</taxon>
        <taxon>Streptophyta</taxon>
        <taxon>Embryophyta</taxon>
        <taxon>Tracheophyta</taxon>
        <taxon>Spermatophyta</taxon>
        <taxon>Magnoliopsida</taxon>
        <taxon>eudicotyledons</taxon>
        <taxon>Gunneridae</taxon>
        <taxon>Pentapetalae</taxon>
        <taxon>asterids</taxon>
        <taxon>campanulids</taxon>
        <taxon>Asterales</taxon>
        <taxon>Asteraceae</taxon>
        <taxon>Asteroideae</taxon>
        <taxon>Anthemideae</taxon>
        <taxon>Anthemidinae</taxon>
        <taxon>Tanacetum</taxon>
    </lineage>
</organism>
<accession>A0ABQ5CMF5</accession>
<feature type="region of interest" description="Disordered" evidence="1">
    <location>
        <begin position="88"/>
        <end position="130"/>
    </location>
</feature>
<evidence type="ECO:0000256" key="1">
    <source>
        <dbReference type="SAM" id="MobiDB-lite"/>
    </source>
</evidence>
<dbReference type="EMBL" id="BQNB010014425">
    <property type="protein sequence ID" value="GJT27998.1"/>
    <property type="molecule type" value="Genomic_DNA"/>
</dbReference>
<evidence type="ECO:0000313" key="3">
    <source>
        <dbReference type="Proteomes" id="UP001151760"/>
    </source>
</evidence>
<reference evidence="2" key="1">
    <citation type="journal article" date="2022" name="Int. J. Mol. Sci.">
        <title>Draft Genome of Tanacetum Coccineum: Genomic Comparison of Closely Related Tanacetum-Family Plants.</title>
        <authorList>
            <person name="Yamashiro T."/>
            <person name="Shiraishi A."/>
            <person name="Nakayama K."/>
            <person name="Satake H."/>
        </authorList>
    </citation>
    <scope>NUCLEOTIDE SEQUENCE</scope>
</reference>
<protein>
    <submittedName>
        <fullName evidence="2">Uncharacterized protein</fullName>
    </submittedName>
</protein>
<sequence length="412" mass="48493">MKPSTTPIPPPSDDRERDEIAEVTLLCLTMHKTTLAAKARENVAKVWEKLMEEDIEKMVDDVDEESYASEFANSVFLNDEEDFGTRLEFRNHKENPETVDDDDDDVEGKKDEKKDDDDDDNDDHIDYTLQEDNGSFGIQDLCFRQELLEYMDVHDNDASESSQPSWGNLIQKLRQKESMKKAFQDMLHGLGEVNPTHAYYNGSRTSKDNEDPSWSTKLTVAKTNELIKEAVPRLVNVAITRDREIAPTNVPELISQEFANHAPKIIGELFKSHMKNIIYAVPFPEEDLEEKMNRWVQKEFKTFNEEARLSIRHWKDSWHKRMYKQRREKGYMYLVKIVKFCDATLERVLKEVKLKIFETEFWKKASLLGELDLNIMKAFERETTKHLRHRELMRRWESFVNGRPILPPMKRQ</sequence>
<evidence type="ECO:0000313" key="2">
    <source>
        <dbReference type="EMBL" id="GJT27998.1"/>
    </source>
</evidence>
<comment type="caution">
    <text evidence="2">The sequence shown here is derived from an EMBL/GenBank/DDBJ whole genome shotgun (WGS) entry which is preliminary data.</text>
</comment>
<reference evidence="2" key="2">
    <citation type="submission" date="2022-01" db="EMBL/GenBank/DDBJ databases">
        <authorList>
            <person name="Yamashiro T."/>
            <person name="Shiraishi A."/>
            <person name="Satake H."/>
            <person name="Nakayama K."/>
        </authorList>
    </citation>
    <scope>NUCLEOTIDE SEQUENCE</scope>
</reference>
<keyword evidence="3" id="KW-1185">Reference proteome</keyword>
<gene>
    <name evidence="2" type="ORF">Tco_0908273</name>
</gene>
<dbReference type="Proteomes" id="UP001151760">
    <property type="component" value="Unassembled WGS sequence"/>
</dbReference>
<proteinExistence type="predicted"/>
<feature type="compositionally biased region" description="Acidic residues" evidence="1">
    <location>
        <begin position="97"/>
        <end position="106"/>
    </location>
</feature>
<feature type="compositionally biased region" description="Acidic residues" evidence="1">
    <location>
        <begin position="114"/>
        <end position="123"/>
    </location>
</feature>